<proteinExistence type="predicted"/>
<feature type="compositionally biased region" description="Acidic residues" evidence="1">
    <location>
        <begin position="110"/>
        <end position="119"/>
    </location>
</feature>
<evidence type="ECO:0000313" key="3">
    <source>
        <dbReference type="Proteomes" id="UP000466632"/>
    </source>
</evidence>
<keyword evidence="3" id="KW-1185">Reference proteome</keyword>
<dbReference type="Proteomes" id="UP000466632">
    <property type="component" value="Chromosome"/>
</dbReference>
<sequence>MAVPCADVLIVGWGFVGSGVIGKVMSRNLYNSAFNYNSGIKGDDYYAHEFSALDLELDRAERREIVVSLRESGMSLRAIAAATGVSHQTAIRDLAGGPQSPENGPPDGVIDVDAEDDSGDWYCEGGGHDANAATPSEQVGRNSGNLPDFLGR</sequence>
<feature type="region of interest" description="Disordered" evidence="1">
    <location>
        <begin position="93"/>
        <end position="152"/>
    </location>
</feature>
<evidence type="ECO:0000313" key="2">
    <source>
        <dbReference type="EMBL" id="BBY01036.1"/>
    </source>
</evidence>
<protein>
    <submittedName>
        <fullName evidence="2">Uncharacterized protein</fullName>
    </submittedName>
</protein>
<accession>A0A7I7NWJ9</accession>
<feature type="compositionally biased region" description="Polar residues" evidence="1">
    <location>
        <begin position="133"/>
        <end position="145"/>
    </location>
</feature>
<reference evidence="2 3" key="1">
    <citation type="journal article" date="2019" name="Emerg. Microbes Infect.">
        <title>Comprehensive subspecies identification of 175 nontuberculous mycobacteria species based on 7547 genomic profiles.</title>
        <authorList>
            <person name="Matsumoto Y."/>
            <person name="Kinjo T."/>
            <person name="Motooka D."/>
            <person name="Nabeya D."/>
            <person name="Jung N."/>
            <person name="Uechi K."/>
            <person name="Horii T."/>
            <person name="Iida T."/>
            <person name="Fujita J."/>
            <person name="Nakamura S."/>
        </authorList>
    </citation>
    <scope>NUCLEOTIDE SEQUENCE [LARGE SCALE GENOMIC DNA]</scope>
    <source>
        <strain evidence="2 3">JCM 16018</strain>
    </source>
</reference>
<dbReference type="AlphaFoldDB" id="A0A7I7NWJ9"/>
<evidence type="ECO:0000256" key="1">
    <source>
        <dbReference type="SAM" id="MobiDB-lite"/>
    </source>
</evidence>
<name>A0A7I7NWJ9_9MYCO</name>
<organism evidence="2 3">
    <name type="scientific">Mycobacterium seoulense</name>
    <dbReference type="NCBI Taxonomy" id="386911"/>
    <lineage>
        <taxon>Bacteria</taxon>
        <taxon>Bacillati</taxon>
        <taxon>Actinomycetota</taxon>
        <taxon>Actinomycetes</taxon>
        <taxon>Mycobacteriales</taxon>
        <taxon>Mycobacteriaceae</taxon>
        <taxon>Mycobacterium</taxon>
    </lineage>
</organism>
<dbReference type="RefSeq" id="WP_163678130.1">
    <property type="nucleotide sequence ID" value="NZ_AP022582.1"/>
</dbReference>
<dbReference type="EMBL" id="AP022582">
    <property type="protein sequence ID" value="BBY01036.1"/>
    <property type="molecule type" value="Genomic_DNA"/>
</dbReference>
<dbReference type="KEGG" id="mseo:MSEO_15350"/>
<gene>
    <name evidence="2" type="ORF">MSEO_15350</name>
</gene>